<dbReference type="Proteomes" id="UP000828941">
    <property type="component" value="Chromosome 5"/>
</dbReference>
<evidence type="ECO:0000313" key="2">
    <source>
        <dbReference type="Proteomes" id="UP000828941"/>
    </source>
</evidence>
<sequence>MAIKPSLLLCFLLVASLSVSLSSAYIRSGGSALFTIVSGNNRESYNLERDDVLRIPAGATAYAANRDNNQNLRIVKLVVPVSNPGKFQDFFPGGQQNPRSYYHGFSRQTLEAAFNSPYPAIVRALLGQQSEQQEGQSQSQTQALVRATRDQIRQLRQNARSSQEVGQSRSGPFNLRNFQNPISNNYGRFWEAHPNQVPQLQDLDVSVILMVLNQGSLFLPHKNSKTWVVAYVSEGSGLFEIATPRREQGQEEQEEQEQTYGEIQGLSAQLNQGDVFVVPPGYPFALTASNNNNLHVVGFDINIQDNQRSFLAGERDNVIAQIDSVAKELTFSGSNQQVESLLRNQRQSYFASAQPQQQEQQQGGESGYAFA</sequence>
<gene>
    <name evidence="1" type="ORF">L6164_012761</name>
</gene>
<comment type="caution">
    <text evidence="1">The sequence shown here is derived from an EMBL/GenBank/DDBJ whole genome shotgun (WGS) entry which is preliminary data.</text>
</comment>
<keyword evidence="2" id="KW-1185">Reference proteome</keyword>
<dbReference type="EMBL" id="CM039430">
    <property type="protein sequence ID" value="KAI4345661.1"/>
    <property type="molecule type" value="Genomic_DNA"/>
</dbReference>
<accession>A0ACB9PDV7</accession>
<evidence type="ECO:0000313" key="1">
    <source>
        <dbReference type="EMBL" id="KAI4345661.1"/>
    </source>
</evidence>
<protein>
    <submittedName>
        <fullName evidence="1">Uncharacterized protein</fullName>
    </submittedName>
</protein>
<reference evidence="1 2" key="1">
    <citation type="journal article" date="2022" name="DNA Res.">
        <title>Chromosomal-level genome assembly of the orchid tree Bauhinia variegata (Leguminosae; Cercidoideae) supports the allotetraploid origin hypothesis of Bauhinia.</title>
        <authorList>
            <person name="Zhong Y."/>
            <person name="Chen Y."/>
            <person name="Zheng D."/>
            <person name="Pang J."/>
            <person name="Liu Y."/>
            <person name="Luo S."/>
            <person name="Meng S."/>
            <person name="Qian L."/>
            <person name="Wei D."/>
            <person name="Dai S."/>
            <person name="Zhou R."/>
        </authorList>
    </citation>
    <scope>NUCLEOTIDE SEQUENCE [LARGE SCALE GENOMIC DNA]</scope>
    <source>
        <strain evidence="1">BV-YZ2020</strain>
    </source>
</reference>
<organism evidence="1 2">
    <name type="scientific">Bauhinia variegata</name>
    <name type="common">Purple orchid tree</name>
    <name type="synonym">Phanera variegata</name>
    <dbReference type="NCBI Taxonomy" id="167791"/>
    <lineage>
        <taxon>Eukaryota</taxon>
        <taxon>Viridiplantae</taxon>
        <taxon>Streptophyta</taxon>
        <taxon>Embryophyta</taxon>
        <taxon>Tracheophyta</taxon>
        <taxon>Spermatophyta</taxon>
        <taxon>Magnoliopsida</taxon>
        <taxon>eudicotyledons</taxon>
        <taxon>Gunneridae</taxon>
        <taxon>Pentapetalae</taxon>
        <taxon>rosids</taxon>
        <taxon>fabids</taxon>
        <taxon>Fabales</taxon>
        <taxon>Fabaceae</taxon>
        <taxon>Cercidoideae</taxon>
        <taxon>Cercideae</taxon>
        <taxon>Bauhiniinae</taxon>
        <taxon>Bauhinia</taxon>
    </lineage>
</organism>
<proteinExistence type="predicted"/>
<name>A0ACB9PDV7_BAUVA</name>